<keyword evidence="4 5" id="KW-0472">Membrane</keyword>
<evidence type="ECO:0000256" key="2">
    <source>
        <dbReference type="ARBA" id="ARBA00022692"/>
    </source>
</evidence>
<reference evidence="7 8" key="1">
    <citation type="journal article" date="2020" name="Nat. Food">
        <title>A phased Vanilla planifolia genome enables genetic improvement of flavour and production.</title>
        <authorList>
            <person name="Hasing T."/>
            <person name="Tang H."/>
            <person name="Brym M."/>
            <person name="Khazi F."/>
            <person name="Huang T."/>
            <person name="Chambers A.H."/>
        </authorList>
    </citation>
    <scope>NUCLEOTIDE SEQUENCE [LARGE SCALE GENOMIC DNA]</scope>
    <source>
        <tissue evidence="7">Leaf</tissue>
    </source>
</reference>
<comment type="caution">
    <text evidence="7">The sequence shown here is derived from an EMBL/GenBank/DDBJ whole genome shotgun (WGS) entry which is preliminary data.</text>
</comment>
<accession>A0A835PLQ7</accession>
<keyword evidence="2 5" id="KW-0812">Transmembrane</keyword>
<dbReference type="Pfam" id="PF03168">
    <property type="entry name" value="LEA_2"/>
    <property type="match status" value="1"/>
</dbReference>
<dbReference type="InterPro" id="IPR044839">
    <property type="entry name" value="NDR1-like"/>
</dbReference>
<evidence type="ECO:0000313" key="7">
    <source>
        <dbReference type="EMBL" id="KAG0456276.1"/>
    </source>
</evidence>
<keyword evidence="3 5" id="KW-1133">Transmembrane helix</keyword>
<dbReference type="GO" id="GO:0009506">
    <property type="term" value="C:plasmodesma"/>
    <property type="evidence" value="ECO:0007669"/>
    <property type="project" value="TreeGrafter"/>
</dbReference>
<evidence type="ECO:0000256" key="5">
    <source>
        <dbReference type="SAM" id="Phobius"/>
    </source>
</evidence>
<dbReference type="OrthoDB" id="1889094at2759"/>
<comment type="subcellular location">
    <subcellularLocation>
        <location evidence="1">Membrane</location>
        <topology evidence="1">Single-pass membrane protein</topology>
    </subcellularLocation>
</comment>
<evidence type="ECO:0000259" key="6">
    <source>
        <dbReference type="Pfam" id="PF03168"/>
    </source>
</evidence>
<dbReference type="GO" id="GO:0005886">
    <property type="term" value="C:plasma membrane"/>
    <property type="evidence" value="ECO:0007669"/>
    <property type="project" value="TreeGrafter"/>
</dbReference>
<protein>
    <recommendedName>
        <fullName evidence="6">Late embryogenesis abundant protein LEA-2 subgroup domain-containing protein</fullName>
    </recommendedName>
</protein>
<dbReference type="PANTHER" id="PTHR31415">
    <property type="entry name" value="OS05G0367900 PROTEIN"/>
    <property type="match status" value="1"/>
</dbReference>
<dbReference type="Proteomes" id="UP000639772">
    <property type="component" value="Chromosome 13"/>
</dbReference>
<dbReference type="AlphaFoldDB" id="A0A835PLQ7"/>
<organism evidence="7 8">
    <name type="scientific">Vanilla planifolia</name>
    <name type="common">Vanilla</name>
    <dbReference type="NCBI Taxonomy" id="51239"/>
    <lineage>
        <taxon>Eukaryota</taxon>
        <taxon>Viridiplantae</taxon>
        <taxon>Streptophyta</taxon>
        <taxon>Embryophyta</taxon>
        <taxon>Tracheophyta</taxon>
        <taxon>Spermatophyta</taxon>
        <taxon>Magnoliopsida</taxon>
        <taxon>Liliopsida</taxon>
        <taxon>Asparagales</taxon>
        <taxon>Orchidaceae</taxon>
        <taxon>Vanilloideae</taxon>
        <taxon>Vanilleae</taxon>
        <taxon>Vanilla</taxon>
    </lineage>
</organism>
<dbReference type="GO" id="GO:0098542">
    <property type="term" value="P:defense response to other organism"/>
    <property type="evidence" value="ECO:0007669"/>
    <property type="project" value="InterPro"/>
</dbReference>
<sequence>MAYDTKSHGGGLTGSYYGPAVLPVRTSKSVGSRSSDCCCNPLSCLLCSLFKLIFSILVTLGITILILWFLFRPNELKVAVEDATLSSFNLTNSSTLQYNLTLSVSIRNPNSRIAIYYDQIQATALYDGSQFGFDGSLPVFFQRHKNTTVLSPRFDGQATDLGAVAETYEREKGEGNFYVHVKVDARIRLKVKFVKVGHFKPKFDCKVKLPVPSAKGGTPPAFERTACDVDWI</sequence>
<proteinExistence type="predicted"/>
<name>A0A835PLQ7_VANPL</name>
<evidence type="ECO:0000313" key="8">
    <source>
        <dbReference type="Proteomes" id="UP000639772"/>
    </source>
</evidence>
<gene>
    <name evidence="7" type="ORF">HPP92_024064</name>
</gene>
<evidence type="ECO:0000256" key="4">
    <source>
        <dbReference type="ARBA" id="ARBA00023136"/>
    </source>
</evidence>
<dbReference type="InterPro" id="IPR004864">
    <property type="entry name" value="LEA_2"/>
</dbReference>
<evidence type="ECO:0000256" key="3">
    <source>
        <dbReference type="ARBA" id="ARBA00022989"/>
    </source>
</evidence>
<feature type="domain" description="Late embryogenesis abundant protein LEA-2 subgroup" evidence="6">
    <location>
        <begin position="104"/>
        <end position="205"/>
    </location>
</feature>
<dbReference type="PANTHER" id="PTHR31415:SF4">
    <property type="entry name" value="NDR1_HIN1-LIKE PROTEIN 3"/>
    <property type="match status" value="1"/>
</dbReference>
<evidence type="ECO:0000256" key="1">
    <source>
        <dbReference type="ARBA" id="ARBA00004167"/>
    </source>
</evidence>
<dbReference type="EMBL" id="JADCNM010000013">
    <property type="protein sequence ID" value="KAG0456276.1"/>
    <property type="molecule type" value="Genomic_DNA"/>
</dbReference>
<feature type="transmembrane region" description="Helical" evidence="5">
    <location>
        <begin position="52"/>
        <end position="71"/>
    </location>
</feature>